<feature type="compositionally biased region" description="Low complexity" evidence="1">
    <location>
        <begin position="1"/>
        <end position="16"/>
    </location>
</feature>
<feature type="region of interest" description="Disordered" evidence="1">
    <location>
        <begin position="110"/>
        <end position="131"/>
    </location>
</feature>
<dbReference type="AlphaFoldDB" id="A0A1B6LTZ9"/>
<sequence length="131" mass="13651">ASSSSTPPASAAISAPSTPPTPATPPAPVCSTPDPGLTLVPTTPGPADEISIAPVSAEDPAAEVSCLKKEIERLKSEFKILLDHTVDSDSRLLQFTDQIFTVNTSRVDQTARASARVDRGVQCDPPSYPPE</sequence>
<feature type="region of interest" description="Disordered" evidence="1">
    <location>
        <begin position="1"/>
        <end position="51"/>
    </location>
</feature>
<feature type="compositionally biased region" description="Pro residues" evidence="1">
    <location>
        <begin position="17"/>
        <end position="28"/>
    </location>
</feature>
<organism evidence="2">
    <name type="scientific">Graphocephala atropunctata</name>
    <dbReference type="NCBI Taxonomy" id="36148"/>
    <lineage>
        <taxon>Eukaryota</taxon>
        <taxon>Metazoa</taxon>
        <taxon>Ecdysozoa</taxon>
        <taxon>Arthropoda</taxon>
        <taxon>Hexapoda</taxon>
        <taxon>Insecta</taxon>
        <taxon>Pterygota</taxon>
        <taxon>Neoptera</taxon>
        <taxon>Paraneoptera</taxon>
        <taxon>Hemiptera</taxon>
        <taxon>Auchenorrhyncha</taxon>
        <taxon>Membracoidea</taxon>
        <taxon>Cicadellidae</taxon>
        <taxon>Cicadellinae</taxon>
        <taxon>Cicadellini</taxon>
        <taxon>Graphocephala</taxon>
    </lineage>
</organism>
<evidence type="ECO:0000256" key="1">
    <source>
        <dbReference type="SAM" id="MobiDB-lite"/>
    </source>
</evidence>
<protein>
    <submittedName>
        <fullName evidence="2">Uncharacterized protein</fullName>
    </submittedName>
</protein>
<dbReference type="EMBL" id="GEBQ01012819">
    <property type="protein sequence ID" value="JAT27158.1"/>
    <property type="molecule type" value="Transcribed_RNA"/>
</dbReference>
<evidence type="ECO:0000313" key="2">
    <source>
        <dbReference type="EMBL" id="JAT27158.1"/>
    </source>
</evidence>
<feature type="non-terminal residue" evidence="2">
    <location>
        <position position="1"/>
    </location>
</feature>
<gene>
    <name evidence="2" type="ORF">g.54231</name>
</gene>
<accession>A0A1B6LTZ9</accession>
<proteinExistence type="predicted"/>
<reference evidence="2" key="1">
    <citation type="submission" date="2015-11" db="EMBL/GenBank/DDBJ databases">
        <title>De novo transcriptome assembly of four potential Pierce s Disease insect vectors from Arizona vineyards.</title>
        <authorList>
            <person name="Tassone E.E."/>
        </authorList>
    </citation>
    <scope>NUCLEOTIDE SEQUENCE</scope>
</reference>
<feature type="compositionally biased region" description="Low complexity" evidence="1">
    <location>
        <begin position="32"/>
        <end position="46"/>
    </location>
</feature>
<feature type="non-terminal residue" evidence="2">
    <location>
        <position position="131"/>
    </location>
</feature>
<name>A0A1B6LTZ9_9HEMI</name>